<evidence type="ECO:0000256" key="10">
    <source>
        <dbReference type="ARBA" id="ARBA00023180"/>
    </source>
</evidence>
<keyword evidence="5 13" id="KW-0812">Transmembrane</keyword>
<name>A0A914CMX6_9BILA</name>
<comment type="subcellular location">
    <subcellularLocation>
        <location evidence="1">Membrane</location>
        <topology evidence="1">Multi-pass membrane protein</topology>
    </subcellularLocation>
</comment>
<keyword evidence="9" id="KW-0472">Membrane</keyword>
<evidence type="ECO:0000313" key="16">
    <source>
        <dbReference type="WBParaSite" id="ACRNAN_scaffold12532.g20728.t1"/>
    </source>
</evidence>
<sequence length="301" mass="33814">MSKKPDPLPSIVIECEEKENVCHSPTTSTTNDTSRSGSLENLNLPKDDRSNKSRASFSQGAKNFTKRASQLIIQSPVEQLKKIAHVKPMSSLSKETQHFVGVTTVHGPLRVYRGKGKYRFFDKDLKKGHDEMKRYKKEVDSNFSIKSFHTNAGFSCGDLLKICSFGGREFNCCQIATPVLTDMGMCYRIQLENSPYSWMRKQKQAGIDNGGQPIFANQLENGFRFFVHIARDLPHLASEGISVSSGKIVYTAIAPTKYILLPDDSWGNCTKKWPKTVAINDGSEYSSIRCVAFCRAQYFIK</sequence>
<comment type="similarity">
    <text evidence="2 13">Belongs to the amiloride-sensitive sodium channel (TC 1.A.6) family.</text>
</comment>
<proteinExistence type="inferred from homology"/>
<evidence type="ECO:0000256" key="5">
    <source>
        <dbReference type="ARBA" id="ARBA00022692"/>
    </source>
</evidence>
<dbReference type="GO" id="GO:0005886">
    <property type="term" value="C:plasma membrane"/>
    <property type="evidence" value="ECO:0007669"/>
    <property type="project" value="TreeGrafter"/>
</dbReference>
<evidence type="ECO:0000256" key="2">
    <source>
        <dbReference type="ARBA" id="ARBA00007193"/>
    </source>
</evidence>
<keyword evidence="6" id="KW-1133">Transmembrane helix</keyword>
<feature type="compositionally biased region" description="Polar residues" evidence="14">
    <location>
        <begin position="23"/>
        <end position="41"/>
    </location>
</feature>
<evidence type="ECO:0000256" key="6">
    <source>
        <dbReference type="ARBA" id="ARBA00022989"/>
    </source>
</evidence>
<evidence type="ECO:0000256" key="9">
    <source>
        <dbReference type="ARBA" id="ARBA00023136"/>
    </source>
</evidence>
<feature type="region of interest" description="Disordered" evidence="14">
    <location>
        <begin position="15"/>
        <end position="60"/>
    </location>
</feature>
<dbReference type="WBParaSite" id="ACRNAN_scaffold12532.g20728.t1">
    <property type="protein sequence ID" value="ACRNAN_scaffold12532.g20728.t1"/>
    <property type="gene ID" value="ACRNAN_scaffold12532.g20728"/>
</dbReference>
<dbReference type="GO" id="GO:0015280">
    <property type="term" value="F:ligand-gated sodium channel activity"/>
    <property type="evidence" value="ECO:0007669"/>
    <property type="project" value="TreeGrafter"/>
</dbReference>
<dbReference type="PANTHER" id="PTHR11690:SF222">
    <property type="entry name" value="AMILORIDE-SENSITIVE SODIUM CHANNEL SUBUNIT GAMMA"/>
    <property type="match status" value="1"/>
</dbReference>
<evidence type="ECO:0000256" key="3">
    <source>
        <dbReference type="ARBA" id="ARBA00022448"/>
    </source>
</evidence>
<evidence type="ECO:0000256" key="4">
    <source>
        <dbReference type="ARBA" id="ARBA00022461"/>
    </source>
</evidence>
<evidence type="ECO:0000313" key="15">
    <source>
        <dbReference type="Proteomes" id="UP000887540"/>
    </source>
</evidence>
<keyword evidence="7" id="KW-0915">Sodium</keyword>
<evidence type="ECO:0000256" key="12">
    <source>
        <dbReference type="ARBA" id="ARBA00023303"/>
    </source>
</evidence>
<evidence type="ECO:0000256" key="7">
    <source>
        <dbReference type="ARBA" id="ARBA00023053"/>
    </source>
</evidence>
<accession>A0A914CMX6</accession>
<keyword evidence="15" id="KW-1185">Reference proteome</keyword>
<protein>
    <submittedName>
        <fullName evidence="16">Uncharacterized protein</fullName>
    </submittedName>
</protein>
<evidence type="ECO:0000256" key="11">
    <source>
        <dbReference type="ARBA" id="ARBA00023201"/>
    </source>
</evidence>
<evidence type="ECO:0000256" key="8">
    <source>
        <dbReference type="ARBA" id="ARBA00023065"/>
    </source>
</evidence>
<dbReference type="PANTHER" id="PTHR11690">
    <property type="entry name" value="AMILORIDE-SENSITIVE SODIUM CHANNEL-RELATED"/>
    <property type="match status" value="1"/>
</dbReference>
<organism evidence="15 16">
    <name type="scientific">Acrobeloides nanus</name>
    <dbReference type="NCBI Taxonomy" id="290746"/>
    <lineage>
        <taxon>Eukaryota</taxon>
        <taxon>Metazoa</taxon>
        <taxon>Ecdysozoa</taxon>
        <taxon>Nematoda</taxon>
        <taxon>Chromadorea</taxon>
        <taxon>Rhabditida</taxon>
        <taxon>Tylenchina</taxon>
        <taxon>Cephalobomorpha</taxon>
        <taxon>Cephaloboidea</taxon>
        <taxon>Cephalobidae</taxon>
        <taxon>Acrobeloides</taxon>
    </lineage>
</organism>
<dbReference type="AlphaFoldDB" id="A0A914CMX6"/>
<evidence type="ECO:0000256" key="1">
    <source>
        <dbReference type="ARBA" id="ARBA00004141"/>
    </source>
</evidence>
<keyword evidence="8 13" id="KW-0406">Ion transport</keyword>
<reference evidence="16" key="1">
    <citation type="submission" date="2022-11" db="UniProtKB">
        <authorList>
            <consortium name="WormBaseParasite"/>
        </authorList>
    </citation>
    <scope>IDENTIFICATION</scope>
</reference>
<keyword evidence="4 13" id="KW-0894">Sodium channel</keyword>
<dbReference type="Gene3D" id="2.60.470.10">
    <property type="entry name" value="Acid-sensing ion channels like domains"/>
    <property type="match status" value="1"/>
</dbReference>
<keyword evidence="12 13" id="KW-0407">Ion channel</keyword>
<dbReference type="Pfam" id="PF00858">
    <property type="entry name" value="ASC"/>
    <property type="match status" value="1"/>
</dbReference>
<evidence type="ECO:0000256" key="14">
    <source>
        <dbReference type="SAM" id="MobiDB-lite"/>
    </source>
</evidence>
<keyword evidence="10" id="KW-0325">Glycoprotein</keyword>
<keyword evidence="3 13" id="KW-0813">Transport</keyword>
<dbReference type="InterPro" id="IPR001873">
    <property type="entry name" value="ENaC"/>
</dbReference>
<dbReference type="Proteomes" id="UP000887540">
    <property type="component" value="Unplaced"/>
</dbReference>
<keyword evidence="11 13" id="KW-0739">Sodium transport</keyword>
<evidence type="ECO:0000256" key="13">
    <source>
        <dbReference type="RuleBase" id="RU000679"/>
    </source>
</evidence>